<feature type="region of interest" description="Disordered" evidence="1">
    <location>
        <begin position="75"/>
        <end position="94"/>
    </location>
</feature>
<name>A0A6L2M9G1_TANCI</name>
<dbReference type="EMBL" id="BKCJ010006050">
    <property type="protein sequence ID" value="GEU70079.1"/>
    <property type="molecule type" value="Genomic_DNA"/>
</dbReference>
<evidence type="ECO:0000256" key="1">
    <source>
        <dbReference type="SAM" id="MobiDB-lite"/>
    </source>
</evidence>
<proteinExistence type="predicted"/>
<sequence length="94" mass="10191">MFIDCTTKVDNEPLNGSNDDSINPYECDQTLNVNTAPNLSPTKNDWDTVFYPLFDEYFNPPPRAVSPVSTAVAAPRAVDPAGSPSSTTIDQDVP</sequence>
<feature type="compositionally biased region" description="Polar residues" evidence="1">
    <location>
        <begin position="83"/>
        <end position="94"/>
    </location>
</feature>
<accession>A0A6L2M9G1</accession>
<evidence type="ECO:0000313" key="2">
    <source>
        <dbReference type="EMBL" id="GEU70079.1"/>
    </source>
</evidence>
<gene>
    <name evidence="2" type="ORF">Tci_042057</name>
</gene>
<protein>
    <submittedName>
        <fullName evidence="2">Uncharacterized protein</fullName>
    </submittedName>
</protein>
<feature type="region of interest" description="Disordered" evidence="1">
    <location>
        <begin position="1"/>
        <end position="23"/>
    </location>
</feature>
<dbReference type="AlphaFoldDB" id="A0A6L2M9G1"/>
<comment type="caution">
    <text evidence="2">The sequence shown here is derived from an EMBL/GenBank/DDBJ whole genome shotgun (WGS) entry which is preliminary data.</text>
</comment>
<organism evidence="2">
    <name type="scientific">Tanacetum cinerariifolium</name>
    <name type="common">Dalmatian daisy</name>
    <name type="synonym">Chrysanthemum cinerariifolium</name>
    <dbReference type="NCBI Taxonomy" id="118510"/>
    <lineage>
        <taxon>Eukaryota</taxon>
        <taxon>Viridiplantae</taxon>
        <taxon>Streptophyta</taxon>
        <taxon>Embryophyta</taxon>
        <taxon>Tracheophyta</taxon>
        <taxon>Spermatophyta</taxon>
        <taxon>Magnoliopsida</taxon>
        <taxon>eudicotyledons</taxon>
        <taxon>Gunneridae</taxon>
        <taxon>Pentapetalae</taxon>
        <taxon>asterids</taxon>
        <taxon>campanulids</taxon>
        <taxon>Asterales</taxon>
        <taxon>Asteraceae</taxon>
        <taxon>Asteroideae</taxon>
        <taxon>Anthemideae</taxon>
        <taxon>Anthemidinae</taxon>
        <taxon>Tanacetum</taxon>
    </lineage>
</organism>
<reference evidence="2" key="1">
    <citation type="journal article" date="2019" name="Sci. Rep.">
        <title>Draft genome of Tanacetum cinerariifolium, the natural source of mosquito coil.</title>
        <authorList>
            <person name="Yamashiro T."/>
            <person name="Shiraishi A."/>
            <person name="Satake H."/>
            <person name="Nakayama K."/>
        </authorList>
    </citation>
    <scope>NUCLEOTIDE SEQUENCE</scope>
</reference>